<reference evidence="5" key="1">
    <citation type="submission" date="2021-12" db="EMBL/GenBank/DDBJ databases">
        <title>Convergent genome expansion in fungi linked to evolution of root-endophyte symbiosis.</title>
        <authorList>
            <consortium name="DOE Joint Genome Institute"/>
            <person name="Ke Y.-H."/>
            <person name="Bonito G."/>
            <person name="Liao H.-L."/>
            <person name="Looney B."/>
            <person name="Rojas-Flechas A."/>
            <person name="Nash J."/>
            <person name="Hameed K."/>
            <person name="Schadt C."/>
            <person name="Martin F."/>
            <person name="Crous P.W."/>
            <person name="Miettinen O."/>
            <person name="Magnuson J.K."/>
            <person name="Labbe J."/>
            <person name="Jacobson D."/>
            <person name="Doktycz M.J."/>
            <person name="Veneault-Fourrey C."/>
            <person name="Kuo A."/>
            <person name="Mondo S."/>
            <person name="Calhoun S."/>
            <person name="Riley R."/>
            <person name="Ohm R."/>
            <person name="LaButti K."/>
            <person name="Andreopoulos B."/>
            <person name="Pangilinan J."/>
            <person name="Nolan M."/>
            <person name="Tritt A."/>
            <person name="Clum A."/>
            <person name="Lipzen A."/>
            <person name="Daum C."/>
            <person name="Barry K."/>
            <person name="Grigoriev I.V."/>
            <person name="Vilgalys R."/>
        </authorList>
    </citation>
    <scope>NUCLEOTIDE SEQUENCE</scope>
    <source>
        <strain evidence="5">PMI_201</strain>
    </source>
</reference>
<evidence type="ECO:0000256" key="3">
    <source>
        <dbReference type="SAM" id="MobiDB-lite"/>
    </source>
</evidence>
<feature type="region of interest" description="Disordered" evidence="3">
    <location>
        <begin position="93"/>
        <end position="112"/>
    </location>
</feature>
<comment type="caution">
    <text evidence="5">The sequence shown here is derived from an EMBL/GenBank/DDBJ whole genome shotgun (WGS) entry which is preliminary data.</text>
</comment>
<evidence type="ECO:0000259" key="4">
    <source>
        <dbReference type="Pfam" id="PF13364"/>
    </source>
</evidence>
<evidence type="ECO:0000256" key="2">
    <source>
        <dbReference type="ARBA" id="ARBA00023295"/>
    </source>
</evidence>
<dbReference type="GO" id="GO:0004565">
    <property type="term" value="F:beta-galactosidase activity"/>
    <property type="evidence" value="ECO:0007669"/>
    <property type="project" value="UniProtKB-ARBA"/>
</dbReference>
<dbReference type="Pfam" id="PF13364">
    <property type="entry name" value="BetaGal_ABD2"/>
    <property type="match status" value="1"/>
</dbReference>
<dbReference type="InterPro" id="IPR025300">
    <property type="entry name" value="BetaGal_jelly_roll_dom"/>
</dbReference>
<protein>
    <submittedName>
        <fullName evidence="5">Galactose-binding domain-like protein</fullName>
    </submittedName>
</protein>
<gene>
    <name evidence="5" type="ORF">BGW36DRAFT_426404</name>
</gene>
<dbReference type="RefSeq" id="XP_046073176.1">
    <property type="nucleotide sequence ID" value="XM_046220261.1"/>
</dbReference>
<organism evidence="5 6">
    <name type="scientific">Talaromyces proteolyticus</name>
    <dbReference type="NCBI Taxonomy" id="1131652"/>
    <lineage>
        <taxon>Eukaryota</taxon>
        <taxon>Fungi</taxon>
        <taxon>Dikarya</taxon>
        <taxon>Ascomycota</taxon>
        <taxon>Pezizomycotina</taxon>
        <taxon>Eurotiomycetes</taxon>
        <taxon>Eurotiomycetidae</taxon>
        <taxon>Eurotiales</taxon>
        <taxon>Trichocomaceae</taxon>
        <taxon>Talaromyces</taxon>
        <taxon>Talaromyces sect. Bacilispori</taxon>
    </lineage>
</organism>
<evidence type="ECO:0000313" key="6">
    <source>
        <dbReference type="Proteomes" id="UP001201262"/>
    </source>
</evidence>
<dbReference type="FunFam" id="2.60.120.260:FF:000088">
    <property type="entry name" value="Beta-galactosidase A"/>
    <property type="match status" value="1"/>
</dbReference>
<dbReference type="InterPro" id="IPR008979">
    <property type="entry name" value="Galactose-bd-like_sf"/>
</dbReference>
<name>A0AAD4PWY6_9EURO</name>
<dbReference type="Gene3D" id="2.60.120.260">
    <property type="entry name" value="Galactose-binding domain-like"/>
    <property type="match status" value="1"/>
</dbReference>
<evidence type="ECO:0000256" key="1">
    <source>
        <dbReference type="ARBA" id="ARBA00022801"/>
    </source>
</evidence>
<keyword evidence="6" id="KW-1185">Reference proteome</keyword>
<keyword evidence="2" id="KW-0326">Glycosidase</keyword>
<sequence>MWTSPESFILASYQDHTGLGPLSPETCPVNIVVFIVEVECKTNDECVIYFSLGFNLSGHSQSDVTWKLTGNIGGEDYLDIARGPLNEGGLYAERQGWHQPSPPSQNWDDSSPLAGITEPGVGFWTNSFSLSLPKGYDVPLYFVFGNNRDSTQSYRVQLYVNGYQYGKFVPHTRPQTEFPVPQGILNYQGENSVTVTLWAHGSKDAKLNSFELVNRTPVLTALNGVTSSEQPAY</sequence>
<dbReference type="AlphaFoldDB" id="A0AAD4PWY6"/>
<dbReference type="GeneID" id="70250548"/>
<proteinExistence type="predicted"/>
<dbReference type="Proteomes" id="UP001201262">
    <property type="component" value="Unassembled WGS sequence"/>
</dbReference>
<feature type="domain" description="Beta-galactosidase jelly roll" evidence="4">
    <location>
        <begin position="91"/>
        <end position="202"/>
    </location>
</feature>
<dbReference type="SUPFAM" id="SSF49785">
    <property type="entry name" value="Galactose-binding domain-like"/>
    <property type="match status" value="1"/>
</dbReference>
<dbReference type="EMBL" id="JAJTJA010000005">
    <property type="protein sequence ID" value="KAH8698712.1"/>
    <property type="molecule type" value="Genomic_DNA"/>
</dbReference>
<evidence type="ECO:0000313" key="5">
    <source>
        <dbReference type="EMBL" id="KAH8698712.1"/>
    </source>
</evidence>
<keyword evidence="1" id="KW-0378">Hydrolase</keyword>
<accession>A0AAD4PWY6</accession>